<evidence type="ECO:0000313" key="7">
    <source>
        <dbReference type="EMBL" id="MCA4523252.1"/>
    </source>
</evidence>
<evidence type="ECO:0000313" key="15">
    <source>
        <dbReference type="Proteomes" id="UP000438288"/>
    </source>
</evidence>
<feature type="region of interest" description="Disordered" evidence="1">
    <location>
        <begin position="24"/>
        <end position="43"/>
    </location>
</feature>
<dbReference type="Proteomes" id="UP000284417">
    <property type="component" value="Unassembled WGS sequence"/>
</dbReference>
<feature type="signal peptide" evidence="2">
    <location>
        <begin position="1"/>
        <end position="19"/>
    </location>
</feature>
<evidence type="ECO:0000313" key="11">
    <source>
        <dbReference type="Proteomes" id="UP000183040"/>
    </source>
</evidence>
<reference evidence="4" key="7">
    <citation type="submission" date="2019-09" db="EMBL/GenBank/DDBJ databases">
        <authorList>
            <person name="Ross B.D."/>
            <person name="Verster A.J."/>
            <person name="Radey M.C."/>
            <person name="Schmidtke D.T."/>
            <person name="Pope C.E."/>
            <person name="Hoffman L.R."/>
            <person name="Hajjar A.M."/>
            <person name="Peterson S.B."/>
            <person name="Borenstein E."/>
            <person name="Mougous J.D."/>
        </authorList>
    </citation>
    <scope>NUCLEOTIDE SEQUENCE</scope>
    <source>
        <strain evidence="4">H204</strain>
    </source>
</reference>
<dbReference type="EMBL" id="QROC01000029">
    <property type="protein sequence ID" value="RHK92030.1"/>
    <property type="molecule type" value="Genomic_DNA"/>
</dbReference>
<proteinExistence type="predicted"/>
<reference evidence="9 11" key="1">
    <citation type="submission" date="2016-10" db="EMBL/GenBank/DDBJ databases">
        <authorList>
            <person name="de Groot N.N."/>
        </authorList>
    </citation>
    <scope>NUCLEOTIDE SEQUENCE [LARGE SCALE GENOMIC DNA]</scope>
    <source>
        <strain evidence="10">NLAE-zl-C202</strain>
        <strain evidence="9 11">NLAE-zl-G339</strain>
    </source>
</reference>
<reference evidence="12" key="2">
    <citation type="submission" date="2016-10" db="EMBL/GenBank/DDBJ databases">
        <authorList>
            <person name="Varghese N."/>
            <person name="Submissions S."/>
        </authorList>
    </citation>
    <scope>NUCLEOTIDE SEQUENCE [LARGE SCALE GENOMIC DNA]</scope>
    <source>
        <strain evidence="12">NLAE-zl-C202</strain>
    </source>
</reference>
<evidence type="ECO:0000259" key="3">
    <source>
        <dbReference type="Pfam" id="PF13944"/>
    </source>
</evidence>
<evidence type="ECO:0000313" key="6">
    <source>
        <dbReference type="EMBL" id="KAB6339547.1"/>
    </source>
</evidence>
<evidence type="ECO:0000256" key="2">
    <source>
        <dbReference type="SAM" id="SignalP"/>
    </source>
</evidence>
<evidence type="ECO:0000313" key="16">
    <source>
        <dbReference type="Proteomes" id="UP000487596"/>
    </source>
</evidence>
<dbReference type="PROSITE" id="PS51257">
    <property type="entry name" value="PROKAR_LIPOPROTEIN"/>
    <property type="match status" value="1"/>
</dbReference>
<reference evidence="8 13" key="4">
    <citation type="submission" date="2018-08" db="EMBL/GenBank/DDBJ databases">
        <title>A genome reference for cultivated species of the human gut microbiota.</title>
        <authorList>
            <person name="Zou Y."/>
            <person name="Xue W."/>
            <person name="Luo G."/>
        </authorList>
    </citation>
    <scope>NUCLEOTIDE SEQUENCE [LARGE SCALE GENOMIC DNA]</scope>
    <source>
        <strain evidence="8 13">AF39-6AC</strain>
    </source>
</reference>
<evidence type="ECO:0000313" key="4">
    <source>
        <dbReference type="EMBL" id="KAA9046989.1"/>
    </source>
</evidence>
<dbReference type="EMBL" id="FOUM01000002">
    <property type="protein sequence ID" value="SFM25822.1"/>
    <property type="molecule type" value="Genomic_DNA"/>
</dbReference>
<dbReference type="InterPro" id="IPR024311">
    <property type="entry name" value="Lipocalin-like"/>
</dbReference>
<dbReference type="EMBL" id="JAIWWW010000018">
    <property type="protein sequence ID" value="MCA4523252.1"/>
    <property type="molecule type" value="Genomic_DNA"/>
</dbReference>
<evidence type="ECO:0000313" key="12">
    <source>
        <dbReference type="Proteomes" id="UP000183766"/>
    </source>
</evidence>
<dbReference type="EMBL" id="VYQC01000005">
    <property type="protein sequence ID" value="KAA9046989.1"/>
    <property type="molecule type" value="Genomic_DNA"/>
</dbReference>
<dbReference type="AlphaFoldDB" id="A0A174KFW4"/>
<evidence type="ECO:0000313" key="14">
    <source>
        <dbReference type="Proteomes" id="UP000327007"/>
    </source>
</evidence>
<dbReference type="Proteomes" id="UP001197958">
    <property type="component" value="Unassembled WGS sequence"/>
</dbReference>
<feature type="chain" id="PRO_5014251808" evidence="2">
    <location>
        <begin position="20"/>
        <end position="188"/>
    </location>
</feature>
<keyword evidence="2" id="KW-0732">Signal</keyword>
<name>A0A174KFW4_9BACE</name>
<reference evidence="7" key="8">
    <citation type="submission" date="2023-08" db="EMBL/GenBank/DDBJ databases">
        <title>Mucin Metabolism Genes Underlie the Key Renovations of Bacteroides xylanisolvens Genomes in Captive Great Apes.</title>
        <authorList>
            <person name="Nishida A.H."/>
        </authorList>
    </citation>
    <scope>NUCLEOTIDE SEQUENCE</scope>
    <source>
        <strain evidence="7">P19.10B</strain>
    </source>
</reference>
<organism evidence="8 13">
    <name type="scientific">Bacteroides xylanisolvens</name>
    <dbReference type="NCBI Taxonomy" id="371601"/>
    <lineage>
        <taxon>Bacteria</taxon>
        <taxon>Pseudomonadati</taxon>
        <taxon>Bacteroidota</taxon>
        <taxon>Bacteroidia</taxon>
        <taxon>Bacteroidales</taxon>
        <taxon>Bacteroidaceae</taxon>
        <taxon>Bacteroides</taxon>
    </lineage>
</organism>
<evidence type="ECO:0000313" key="8">
    <source>
        <dbReference type="EMBL" id="RHK92030.1"/>
    </source>
</evidence>
<dbReference type="Proteomes" id="UP000183040">
    <property type="component" value="Unassembled WGS sequence"/>
</dbReference>
<dbReference type="EMBL" id="WDEH01000013">
    <property type="protein sequence ID" value="KAB6138973.1"/>
    <property type="molecule type" value="Genomic_DNA"/>
</dbReference>
<evidence type="ECO:0000313" key="10">
    <source>
        <dbReference type="EMBL" id="SFM25822.1"/>
    </source>
</evidence>
<dbReference type="EMBL" id="WDCP01000018">
    <property type="protein sequence ID" value="KAB6339547.1"/>
    <property type="molecule type" value="Genomic_DNA"/>
</dbReference>
<dbReference type="Gene3D" id="2.40.128.350">
    <property type="match status" value="1"/>
</dbReference>
<feature type="domain" description="Lipocalin-like" evidence="3">
    <location>
        <begin position="49"/>
        <end position="178"/>
    </location>
</feature>
<evidence type="ECO:0000313" key="13">
    <source>
        <dbReference type="Proteomes" id="UP000284417"/>
    </source>
</evidence>
<dbReference type="RefSeq" id="WP_008024812.1">
    <property type="nucleotide sequence ID" value="NZ_CAKOCS010000008.1"/>
</dbReference>
<reference evidence="14" key="3">
    <citation type="journal article" date="2018" name="J. Anim. Genet.">
        <title>Acquired interbacterial defense systems protect against interspecies antagonism in the human gut microbiome.</title>
        <authorList>
            <person name="Ross B.D."/>
            <person name="Verster A.J."/>
            <person name="Radey M.C."/>
            <person name="Schmidtke D.T."/>
            <person name="Pope C.E."/>
            <person name="Hoffman L.R."/>
            <person name="Hajjar A."/>
            <person name="Peterson S.B."/>
            <person name="Borenstein E."/>
            <person name="Mougous J."/>
        </authorList>
    </citation>
    <scope>NUCLEOTIDE SEQUENCE [LARGE SCALE GENOMIC DNA]</scope>
    <source>
        <strain evidence="14">H204</strain>
    </source>
</reference>
<evidence type="ECO:0000313" key="9">
    <source>
        <dbReference type="EMBL" id="SEB13140.1"/>
    </source>
</evidence>
<dbReference type="Proteomes" id="UP000438288">
    <property type="component" value="Unassembled WGS sequence"/>
</dbReference>
<dbReference type="GeneID" id="69481470"/>
<dbReference type="Proteomes" id="UP000327007">
    <property type="component" value="Unassembled WGS sequence"/>
</dbReference>
<evidence type="ECO:0000256" key="1">
    <source>
        <dbReference type="SAM" id="MobiDB-lite"/>
    </source>
</evidence>
<protein>
    <submittedName>
        <fullName evidence="9">Calycin-like beta-barrel domain-containing protein</fullName>
    </submittedName>
    <submittedName>
        <fullName evidence="7">Calycin-like domain-containing protein</fullName>
    </submittedName>
</protein>
<accession>A0A174KFW4</accession>
<dbReference type="Pfam" id="PF13944">
    <property type="entry name" value="Calycin_like"/>
    <property type="match status" value="1"/>
</dbReference>
<reference evidence="15 16" key="6">
    <citation type="journal article" date="2019" name="Nat. Med.">
        <title>A library of human gut bacterial isolates paired with longitudinal multiomics data enables mechanistic microbiome research.</title>
        <authorList>
            <person name="Poyet M."/>
            <person name="Groussin M."/>
            <person name="Gibbons S.M."/>
            <person name="Avila-Pacheco J."/>
            <person name="Jiang X."/>
            <person name="Kearney S.M."/>
            <person name="Perrotta A.R."/>
            <person name="Berdy B."/>
            <person name="Zhao S."/>
            <person name="Lieberman T.D."/>
            <person name="Swanson P.K."/>
            <person name="Smith M."/>
            <person name="Roesemann S."/>
            <person name="Alexander J.E."/>
            <person name="Rich S.A."/>
            <person name="Livny J."/>
            <person name="Vlamakis H."/>
            <person name="Clish C."/>
            <person name="Bullock K."/>
            <person name="Deik A."/>
            <person name="Scott J."/>
            <person name="Pierce K.A."/>
            <person name="Xavier R.J."/>
            <person name="Alm E.J."/>
        </authorList>
    </citation>
    <scope>NUCLEOTIDE SEQUENCE [LARGE SCALE GENOMIC DNA]</scope>
    <source>
        <strain evidence="6 15">BIOML-A16</strain>
        <strain evidence="5 16">BIOML-A62</strain>
    </source>
</reference>
<evidence type="ECO:0000313" key="5">
    <source>
        <dbReference type="EMBL" id="KAB6138973.1"/>
    </source>
</evidence>
<gene>
    <name evidence="8" type="ORF">DW042_18710</name>
    <name evidence="4" type="ORF">F6S82_10370</name>
    <name evidence="5" type="ORF">GA424_09825</name>
    <name evidence="6" type="ORF">GAZ43_10330</name>
    <name evidence="7" type="ORF">LDZ35_08520</name>
    <name evidence="9" type="ORF">SAMN04487924_13553</name>
    <name evidence="10" type="ORF">SAMN05216250_10253</name>
</gene>
<dbReference type="Proteomes" id="UP000487596">
    <property type="component" value="Unassembled WGS sequence"/>
</dbReference>
<dbReference type="Proteomes" id="UP000183766">
    <property type="component" value="Unassembled WGS sequence"/>
</dbReference>
<sequence length="188" mass="20136">MKKNLLYLLALVCSLTFFAACSSDDDDSDNKNNGNPPEEEAAITAPDVVGTYWGNLDISMIPDGSDQEIVIGDGIEKFITLSQVSNTEVKIELKEFELFINQQILKFGDIVVDKCEVKKGEGVSTFTGQQDLTFEGNAAALGTCPVTVTGTVEDGNADMTINVKVPTLQQTVKVTYSGVKQVAESGGN</sequence>
<dbReference type="EMBL" id="FNRP01000035">
    <property type="protein sequence ID" value="SEB13140.1"/>
    <property type="molecule type" value="Genomic_DNA"/>
</dbReference>
<reference evidence="4" key="5">
    <citation type="journal article" date="2019" name="bioRxiv">
        <title>Acquired interbacterial defense systems protect against interspecies antagonism in the human gut microbiome.</title>
        <authorList>
            <person name="Ross B.D."/>
            <person name="Verster A.J."/>
            <person name="Radey M.C."/>
            <person name="Schmidtke D.T."/>
            <person name="Pope C.E."/>
            <person name="Hoffman L.R."/>
            <person name="Hajjar A.M."/>
            <person name="Peterson S.B."/>
            <person name="Borenstein E."/>
            <person name="Mougous J.D."/>
        </authorList>
    </citation>
    <scope>NUCLEOTIDE SEQUENCE</scope>
    <source>
        <strain evidence="4">H204</strain>
    </source>
</reference>